<dbReference type="Proteomes" id="UP001219537">
    <property type="component" value="Chromosome 2"/>
</dbReference>
<evidence type="ECO:0000313" key="2">
    <source>
        <dbReference type="Proteomes" id="UP001219537"/>
    </source>
</evidence>
<accession>A0AAQ2Y0J5</accession>
<dbReference type="AlphaFoldDB" id="A0AAQ2Y0J5"/>
<dbReference type="EMBL" id="CP117989">
    <property type="protein sequence ID" value="WDG10302.1"/>
    <property type="molecule type" value="Genomic_DNA"/>
</dbReference>
<protein>
    <submittedName>
        <fullName evidence="1">Uncharacterized protein</fullName>
    </submittedName>
</protein>
<sequence length="1066" mass="124039">MRLRRNDDSQIFAGVKKLKERGRISDFPKAINIINSKLSKFFHYVPVDISGIDNVVSIYRDDFYKELVWQCNVINSNRNIINEFISLKKLYSGYLLKGEINEASCVLDNIEKKCGWSIWLIEAKFFCLQQIYGLEGNKELLEYIYVSRGVSNNFDLIYYLSFLISERNEDGCHIGEFHYRVNKIFDDISDDSFSDYLRTIVGYIVFNDINKKYSPEDYILNLGSLPSIDVYELVLRLLVEYQEDLNLNEVKLPIRILSNINDKRIVRISESYGLSNDNYWDSSYEFNIHSLALPQVYNKLIMLGHNLDIQGEYIGRYHEANRNIVEQNDKFDDSVTFISQFSVNFKHVDELYVMLDVARVFLNVSEVNIVKKLATTYGRLVSPNEVSKIVLKYIEDKELKDKLDKIDLLERIQNNIDLSVSIDQIELMSFSNYAYSHSLVINFHALMQEGHFSEAFKLFVDPYILNPNINRIFKLRKCIQGRKWGFYKSLDSYVDASIILEAYNKFVHDEKQLFNLKACWRSFMNEVNVVYPSELTVEHFNGNSNKYIYFMEKICIPEVIGSAANLYDSEREIKLERISICNKLLEQELDIDVIEERDSLERSIAILDGLNEVESAGLTVDQERFKIVAKNRYRNDFNRYKSFVELKLNRKQNNNPDEDKGSGEHALITKPMDEGDTILVKLIHDLGDMFLKNQEFGLDYYLSMRIRHGRLIGVSRGALERRKLVTKYSEQEGKYLDNEYWYHRYIDLFNSESLIELNNHLLEFSYKFDKLIKDFKDNQIQIRSEDKPSGIFSIQITQGGLDVLKDSIKPETSMDDFLATIIEFFLILVDISSKDVKYFIDSKLKNSINYELFHLQSSIESLVKKNKCFINPMSSEIASARTELSNTLDDISAWFDISSENQTSIRMYSMEDVVEISLARTKRIYQEFSPEIITETKIKDLKFHSSALALLVDTFNIIFSNIFVHGQECNPVIKLFFSTPYSTDSKNIKLNTVVRNKIEESFIDYDKLLKIKGEIASNKLKSRQEGGSGFHKLAAMPIISDAGDIDFGYDEGEFYVNLTLSLELIH</sequence>
<reference evidence="1" key="1">
    <citation type="submission" date="2023-02" db="EMBL/GenBank/DDBJ databases">
        <title>Isolation, identification, and genome analysis of Vibrio campbellii in the Penaeus vannamei larvae stage.</title>
        <authorList>
            <person name="Huang T."/>
            <person name="Zhang B."/>
        </authorList>
    </citation>
    <scope>NUCLEOTIDE SEQUENCE</scope>
    <source>
        <strain evidence="1">20220413_1</strain>
    </source>
</reference>
<proteinExistence type="predicted"/>
<name>A0AAQ2Y0J5_9VIBR</name>
<dbReference type="RefSeq" id="WP_274291410.1">
    <property type="nucleotide sequence ID" value="NZ_CP117989.1"/>
</dbReference>
<evidence type="ECO:0000313" key="1">
    <source>
        <dbReference type="EMBL" id="WDG10302.1"/>
    </source>
</evidence>
<organism evidence="1 2">
    <name type="scientific">Vibrio campbellii</name>
    <dbReference type="NCBI Taxonomy" id="680"/>
    <lineage>
        <taxon>Bacteria</taxon>
        <taxon>Pseudomonadati</taxon>
        <taxon>Pseudomonadota</taxon>
        <taxon>Gammaproteobacteria</taxon>
        <taxon>Vibrionales</taxon>
        <taxon>Vibrionaceae</taxon>
        <taxon>Vibrio</taxon>
    </lineage>
</organism>
<gene>
    <name evidence="1" type="ORF">PUN50_23295</name>
</gene>